<organism evidence="4 5">
    <name type="scientific">Prymnesium parvum</name>
    <name type="common">Toxic golden alga</name>
    <dbReference type="NCBI Taxonomy" id="97485"/>
    <lineage>
        <taxon>Eukaryota</taxon>
        <taxon>Haptista</taxon>
        <taxon>Haptophyta</taxon>
        <taxon>Prymnesiophyceae</taxon>
        <taxon>Prymnesiales</taxon>
        <taxon>Prymnesiaceae</taxon>
        <taxon>Prymnesium</taxon>
    </lineage>
</organism>
<dbReference type="GO" id="GO:0033314">
    <property type="term" value="P:mitotic DNA replication checkpoint signaling"/>
    <property type="evidence" value="ECO:0007669"/>
    <property type="project" value="TreeGrafter"/>
</dbReference>
<dbReference type="SMART" id="SM00292">
    <property type="entry name" value="BRCT"/>
    <property type="match status" value="2"/>
</dbReference>
<dbReference type="GO" id="GO:0007095">
    <property type="term" value="P:mitotic G2 DNA damage checkpoint signaling"/>
    <property type="evidence" value="ECO:0007669"/>
    <property type="project" value="TreeGrafter"/>
</dbReference>
<evidence type="ECO:0000313" key="5">
    <source>
        <dbReference type="Proteomes" id="UP001515480"/>
    </source>
</evidence>
<dbReference type="Proteomes" id="UP001515480">
    <property type="component" value="Unassembled WGS sequence"/>
</dbReference>
<dbReference type="Gene3D" id="3.40.50.10190">
    <property type="entry name" value="BRCT domain"/>
    <property type="match status" value="2"/>
</dbReference>
<dbReference type="InterPro" id="IPR036420">
    <property type="entry name" value="BRCT_dom_sf"/>
</dbReference>
<keyword evidence="2" id="KW-0175">Coiled coil</keyword>
<dbReference type="AlphaFoldDB" id="A0AB34IT67"/>
<name>A0AB34IT67_PRYPA</name>
<dbReference type="PANTHER" id="PTHR13561">
    <property type="entry name" value="DNA REPLICATION REGULATOR DPB11-RELATED"/>
    <property type="match status" value="1"/>
</dbReference>
<feature type="domain" description="BRCT" evidence="3">
    <location>
        <begin position="33"/>
        <end position="105"/>
    </location>
</feature>
<proteinExistence type="predicted"/>
<feature type="domain" description="BRCT" evidence="3">
    <location>
        <begin position="104"/>
        <end position="197"/>
    </location>
</feature>
<feature type="coiled-coil region" evidence="2">
    <location>
        <begin position="482"/>
        <end position="516"/>
    </location>
</feature>
<evidence type="ECO:0000256" key="1">
    <source>
        <dbReference type="ARBA" id="ARBA00022737"/>
    </source>
</evidence>
<reference evidence="4 5" key="1">
    <citation type="journal article" date="2024" name="Science">
        <title>Giant polyketide synthase enzymes in the biosynthesis of giant marine polyether toxins.</title>
        <authorList>
            <person name="Fallon T.R."/>
            <person name="Shende V.V."/>
            <person name="Wierzbicki I.H."/>
            <person name="Pendleton A.L."/>
            <person name="Watervoot N.F."/>
            <person name="Auber R.P."/>
            <person name="Gonzalez D.J."/>
            <person name="Wisecaver J.H."/>
            <person name="Moore B.S."/>
        </authorList>
    </citation>
    <scope>NUCLEOTIDE SEQUENCE [LARGE SCALE GENOMIC DNA]</scope>
    <source>
        <strain evidence="4 5">12B1</strain>
    </source>
</reference>
<evidence type="ECO:0000259" key="3">
    <source>
        <dbReference type="PROSITE" id="PS50172"/>
    </source>
</evidence>
<dbReference type="PROSITE" id="PS50172">
    <property type="entry name" value="BRCT"/>
    <property type="match status" value="2"/>
</dbReference>
<evidence type="ECO:0000313" key="4">
    <source>
        <dbReference type="EMBL" id="KAL1504949.1"/>
    </source>
</evidence>
<dbReference type="EMBL" id="JBGBPQ010000019">
    <property type="protein sequence ID" value="KAL1504949.1"/>
    <property type="molecule type" value="Genomic_DNA"/>
</dbReference>
<gene>
    <name evidence="4" type="ORF">AB1Y20_008716</name>
</gene>
<dbReference type="SUPFAM" id="SSF52113">
    <property type="entry name" value="BRCT domain"/>
    <property type="match status" value="2"/>
</dbReference>
<accession>A0AB34IT67</accession>
<dbReference type="GO" id="GO:0006270">
    <property type="term" value="P:DNA replication initiation"/>
    <property type="evidence" value="ECO:0007669"/>
    <property type="project" value="TreeGrafter"/>
</dbReference>
<dbReference type="CDD" id="cd00027">
    <property type="entry name" value="BRCT"/>
    <property type="match status" value="1"/>
</dbReference>
<dbReference type="PANTHER" id="PTHR13561:SF20">
    <property type="entry name" value="DNA TOPOISOMERASE 2-BINDING PROTEIN 1"/>
    <property type="match status" value="1"/>
</dbReference>
<dbReference type="Pfam" id="PF00533">
    <property type="entry name" value="BRCT"/>
    <property type="match status" value="1"/>
</dbReference>
<comment type="caution">
    <text evidence="4">The sequence shown here is derived from an EMBL/GenBank/DDBJ whole genome shotgun (WGS) entry which is preliminary data.</text>
</comment>
<protein>
    <recommendedName>
        <fullName evidence="3">BRCT domain-containing protein</fullName>
    </recommendedName>
</protein>
<sequence>MQHAVDTAAGTTSAVNTSAEVVLCSTGLTASDRRLVEASARKLAPQVRFEGDLTDQTTHLIADRVTPRSAKLSCALRLGLPVVIPDWVHACAKMGGIIPLDESHMLPPLSGVVLRCASTSVSTSDIEAIKAAVEGAGGRYAGVDEACTHQLLASRCVNDVNSKHAYEGSQQPILVSPGWLRDSLRLGVAQDEKDYPVPIALTPRLIPRGCTPLGNATNRWNEISVHDQGKPETLLVHHESPAHRALHAASRAAQAATELTLASTVYSGNSAVSAGKAAEDPLQPSYRERQPAMGKNVDDPLEFLRDAVRTDKTLLKRDIINATSTRLCGQDIALDSSSKFFCSPPTGGAKSKVVYSWRELLFALQCAHLSHPNYFLECLRARVEPVVIKDKKVLLQVMDQSSAYQQNASSSVQLQAMNVLLAGPLQRATVDAMCSSTSSSDKNCATSCRPGETLGAVAAYAESRPQPAKMSATFESEGTPGNAELLRQLHNAALERERLNAQLEELTRKLQQERGFANDAARMIISAGSVDDGSSEVHNVPMFNTNGDADFLLNARTEDDVAIDTLATERGGAAEQCDYEGDEFF</sequence>
<evidence type="ECO:0000256" key="2">
    <source>
        <dbReference type="SAM" id="Coils"/>
    </source>
</evidence>
<keyword evidence="5" id="KW-1185">Reference proteome</keyword>
<keyword evidence="1" id="KW-0677">Repeat</keyword>
<dbReference type="InterPro" id="IPR001357">
    <property type="entry name" value="BRCT_dom"/>
</dbReference>